<dbReference type="EMBL" id="VSWC01000040">
    <property type="protein sequence ID" value="KAA1106590.1"/>
    <property type="molecule type" value="Genomic_DNA"/>
</dbReference>
<evidence type="ECO:0000313" key="4">
    <source>
        <dbReference type="Proteomes" id="UP000324748"/>
    </source>
</evidence>
<reference evidence="4 5" key="1">
    <citation type="submission" date="2019-05" db="EMBL/GenBank/DDBJ databases">
        <title>Emergence of the Ug99 lineage of the wheat stem rust pathogen through somatic hybridization.</title>
        <authorList>
            <person name="Li F."/>
            <person name="Upadhyaya N.M."/>
            <person name="Sperschneider J."/>
            <person name="Matny O."/>
            <person name="Nguyen-Phuc H."/>
            <person name="Mago R."/>
            <person name="Raley C."/>
            <person name="Miller M.E."/>
            <person name="Silverstein K.A.T."/>
            <person name="Henningsen E."/>
            <person name="Hirsch C.D."/>
            <person name="Visser B."/>
            <person name="Pretorius Z.A."/>
            <person name="Steffenson B.J."/>
            <person name="Schwessinger B."/>
            <person name="Dodds P.N."/>
            <person name="Figueroa M."/>
        </authorList>
    </citation>
    <scope>NUCLEOTIDE SEQUENCE [LARGE SCALE GENOMIC DNA]</scope>
    <source>
        <strain evidence="2">21-0</strain>
        <strain evidence="3 5">Ug99</strain>
    </source>
</reference>
<dbReference type="EMBL" id="VDEP01000172">
    <property type="protein sequence ID" value="KAA1126212.1"/>
    <property type="molecule type" value="Genomic_DNA"/>
</dbReference>
<dbReference type="AlphaFoldDB" id="A0A5B0Q068"/>
<accession>A0A5B0Q068</accession>
<evidence type="ECO:0000313" key="3">
    <source>
        <dbReference type="EMBL" id="KAA1126212.1"/>
    </source>
</evidence>
<keyword evidence="4" id="KW-1185">Reference proteome</keyword>
<feature type="signal peptide" evidence="1">
    <location>
        <begin position="1"/>
        <end position="21"/>
    </location>
</feature>
<dbReference type="Proteomes" id="UP000324748">
    <property type="component" value="Unassembled WGS sequence"/>
</dbReference>
<evidence type="ECO:0000313" key="2">
    <source>
        <dbReference type="EMBL" id="KAA1106590.1"/>
    </source>
</evidence>
<evidence type="ECO:0000256" key="1">
    <source>
        <dbReference type="SAM" id="SignalP"/>
    </source>
</evidence>
<feature type="chain" id="PRO_5036137920" description="Secreted protein" evidence="1">
    <location>
        <begin position="22"/>
        <end position="76"/>
    </location>
</feature>
<organism evidence="2 4">
    <name type="scientific">Puccinia graminis f. sp. tritici</name>
    <dbReference type="NCBI Taxonomy" id="56615"/>
    <lineage>
        <taxon>Eukaryota</taxon>
        <taxon>Fungi</taxon>
        <taxon>Dikarya</taxon>
        <taxon>Basidiomycota</taxon>
        <taxon>Pucciniomycotina</taxon>
        <taxon>Pucciniomycetes</taxon>
        <taxon>Pucciniales</taxon>
        <taxon>Pucciniaceae</taxon>
        <taxon>Puccinia</taxon>
    </lineage>
</organism>
<proteinExistence type="predicted"/>
<dbReference type="Proteomes" id="UP000325313">
    <property type="component" value="Unassembled WGS sequence"/>
</dbReference>
<comment type="caution">
    <text evidence="2">The sequence shown here is derived from an EMBL/GenBank/DDBJ whole genome shotgun (WGS) entry which is preliminary data.</text>
</comment>
<evidence type="ECO:0000313" key="5">
    <source>
        <dbReference type="Proteomes" id="UP000325313"/>
    </source>
</evidence>
<gene>
    <name evidence="2" type="ORF">PGT21_036423</name>
    <name evidence="3" type="ORF">PGTUg99_014478</name>
</gene>
<evidence type="ECO:0008006" key="6">
    <source>
        <dbReference type="Google" id="ProtNLM"/>
    </source>
</evidence>
<name>A0A5B0Q068_PUCGR</name>
<sequence>MGLLGVLGLSLAFCLISLAWSHQGRLLWSPWQHPNAGAGTNWDKCKNRTVHAAHGQCIPLVFFDGCCCTPMYPKSS</sequence>
<protein>
    <recommendedName>
        <fullName evidence="6">Secreted protein</fullName>
    </recommendedName>
</protein>
<keyword evidence="1" id="KW-0732">Signal</keyword>